<evidence type="ECO:0000313" key="1">
    <source>
        <dbReference type="EMBL" id="PON87225.1"/>
    </source>
</evidence>
<organism evidence="1 2">
    <name type="scientific">Trema orientale</name>
    <name type="common">Charcoal tree</name>
    <name type="synonym">Celtis orientalis</name>
    <dbReference type="NCBI Taxonomy" id="63057"/>
    <lineage>
        <taxon>Eukaryota</taxon>
        <taxon>Viridiplantae</taxon>
        <taxon>Streptophyta</taxon>
        <taxon>Embryophyta</taxon>
        <taxon>Tracheophyta</taxon>
        <taxon>Spermatophyta</taxon>
        <taxon>Magnoliopsida</taxon>
        <taxon>eudicotyledons</taxon>
        <taxon>Gunneridae</taxon>
        <taxon>Pentapetalae</taxon>
        <taxon>rosids</taxon>
        <taxon>fabids</taxon>
        <taxon>Rosales</taxon>
        <taxon>Cannabaceae</taxon>
        <taxon>Trema</taxon>
    </lineage>
</organism>
<comment type="caution">
    <text evidence="1">The sequence shown here is derived from an EMBL/GenBank/DDBJ whole genome shotgun (WGS) entry which is preliminary data.</text>
</comment>
<sequence>MKFWFSIFICKLKTFQPSTSKAAGTSLLRCKRSGAWTALAVPPHHLSTYPIPSRSANLIFKAWQGGEASSLLAPLSRIQSNKLCP</sequence>
<evidence type="ECO:0000313" key="2">
    <source>
        <dbReference type="Proteomes" id="UP000237000"/>
    </source>
</evidence>
<dbReference type="EMBL" id="JXTC01000120">
    <property type="protein sequence ID" value="PON87225.1"/>
    <property type="molecule type" value="Genomic_DNA"/>
</dbReference>
<keyword evidence="2" id="KW-1185">Reference proteome</keyword>
<dbReference type="InParanoid" id="A0A2P5EP17"/>
<dbReference type="AlphaFoldDB" id="A0A2P5EP17"/>
<dbReference type="Proteomes" id="UP000237000">
    <property type="component" value="Unassembled WGS sequence"/>
</dbReference>
<gene>
    <name evidence="1" type="ORF">TorRG33x02_170020</name>
</gene>
<name>A0A2P5EP17_TREOI</name>
<reference evidence="2" key="1">
    <citation type="submission" date="2016-06" db="EMBL/GenBank/DDBJ databases">
        <title>Parallel loss of symbiosis genes in relatives of nitrogen-fixing non-legume Parasponia.</title>
        <authorList>
            <person name="Van Velzen R."/>
            <person name="Holmer R."/>
            <person name="Bu F."/>
            <person name="Rutten L."/>
            <person name="Van Zeijl A."/>
            <person name="Liu W."/>
            <person name="Santuari L."/>
            <person name="Cao Q."/>
            <person name="Sharma T."/>
            <person name="Shen D."/>
            <person name="Roswanjaya Y."/>
            <person name="Wardhani T."/>
            <person name="Kalhor M.S."/>
            <person name="Jansen J."/>
            <person name="Van den Hoogen J."/>
            <person name="Gungor B."/>
            <person name="Hartog M."/>
            <person name="Hontelez J."/>
            <person name="Verver J."/>
            <person name="Yang W.-C."/>
            <person name="Schijlen E."/>
            <person name="Repin R."/>
            <person name="Schilthuizen M."/>
            <person name="Schranz E."/>
            <person name="Heidstra R."/>
            <person name="Miyata K."/>
            <person name="Fedorova E."/>
            <person name="Kohlen W."/>
            <person name="Bisseling T."/>
            <person name="Smit S."/>
            <person name="Geurts R."/>
        </authorList>
    </citation>
    <scope>NUCLEOTIDE SEQUENCE [LARGE SCALE GENOMIC DNA]</scope>
    <source>
        <strain evidence="2">cv. RG33-2</strain>
    </source>
</reference>
<protein>
    <submittedName>
        <fullName evidence="1">Uncharacterized protein</fullName>
    </submittedName>
</protein>
<proteinExistence type="predicted"/>
<accession>A0A2P5EP17</accession>